<protein>
    <submittedName>
        <fullName evidence="1">Uncharacterized protein</fullName>
    </submittedName>
</protein>
<gene>
    <name evidence="1" type="ORF">CCACVL1_23248</name>
</gene>
<dbReference type="AlphaFoldDB" id="A0A1R3GUR8"/>
<reference evidence="1 2" key="1">
    <citation type="submission" date="2013-09" db="EMBL/GenBank/DDBJ databases">
        <title>Corchorus capsularis genome sequencing.</title>
        <authorList>
            <person name="Alam M."/>
            <person name="Haque M.S."/>
            <person name="Islam M.S."/>
            <person name="Emdad E.M."/>
            <person name="Islam M.M."/>
            <person name="Ahmed B."/>
            <person name="Halim A."/>
            <person name="Hossen Q.M.M."/>
            <person name="Hossain M.Z."/>
            <person name="Ahmed R."/>
            <person name="Khan M.M."/>
            <person name="Islam R."/>
            <person name="Rashid M.M."/>
            <person name="Khan S.A."/>
            <person name="Rahman M.S."/>
            <person name="Alam M."/>
        </authorList>
    </citation>
    <scope>NUCLEOTIDE SEQUENCE [LARGE SCALE GENOMIC DNA]</scope>
    <source>
        <strain evidence="2">cv. CVL-1</strain>
        <tissue evidence="1">Whole seedling</tissue>
    </source>
</reference>
<proteinExistence type="predicted"/>
<evidence type="ECO:0000313" key="2">
    <source>
        <dbReference type="Proteomes" id="UP000188268"/>
    </source>
</evidence>
<dbReference type="Gramene" id="OMO61787">
    <property type="protein sequence ID" value="OMO61787"/>
    <property type="gene ID" value="CCACVL1_23248"/>
</dbReference>
<name>A0A1R3GUR8_COCAP</name>
<evidence type="ECO:0000313" key="1">
    <source>
        <dbReference type="EMBL" id="OMO61787.1"/>
    </source>
</evidence>
<comment type="caution">
    <text evidence="1">The sequence shown here is derived from an EMBL/GenBank/DDBJ whole genome shotgun (WGS) entry which is preliminary data.</text>
</comment>
<organism evidence="1 2">
    <name type="scientific">Corchorus capsularis</name>
    <name type="common">Jute</name>
    <dbReference type="NCBI Taxonomy" id="210143"/>
    <lineage>
        <taxon>Eukaryota</taxon>
        <taxon>Viridiplantae</taxon>
        <taxon>Streptophyta</taxon>
        <taxon>Embryophyta</taxon>
        <taxon>Tracheophyta</taxon>
        <taxon>Spermatophyta</taxon>
        <taxon>Magnoliopsida</taxon>
        <taxon>eudicotyledons</taxon>
        <taxon>Gunneridae</taxon>
        <taxon>Pentapetalae</taxon>
        <taxon>rosids</taxon>
        <taxon>malvids</taxon>
        <taxon>Malvales</taxon>
        <taxon>Malvaceae</taxon>
        <taxon>Grewioideae</taxon>
        <taxon>Apeibeae</taxon>
        <taxon>Corchorus</taxon>
    </lineage>
</organism>
<dbReference type="EMBL" id="AWWV01013392">
    <property type="protein sequence ID" value="OMO61787.1"/>
    <property type="molecule type" value="Genomic_DNA"/>
</dbReference>
<dbReference type="Proteomes" id="UP000188268">
    <property type="component" value="Unassembled WGS sequence"/>
</dbReference>
<keyword evidence="2" id="KW-1185">Reference proteome</keyword>
<accession>A0A1R3GUR8</accession>
<sequence>MDRERSSTTYTIVDHELTLVVTYIY</sequence>